<keyword evidence="14" id="KW-1185">Reference proteome</keyword>
<dbReference type="Proteomes" id="UP000284706">
    <property type="component" value="Unassembled WGS sequence"/>
</dbReference>
<gene>
    <name evidence="13" type="ORF">CVT26_000799</name>
</gene>
<keyword evidence="6 10" id="KW-0460">Magnesium</keyword>
<dbReference type="PANTHER" id="PTHR43452:SF30">
    <property type="entry name" value="PYRUVATE DECARBOXYLASE ISOZYME 1-RELATED"/>
    <property type="match status" value="1"/>
</dbReference>
<dbReference type="InterPro" id="IPR012110">
    <property type="entry name" value="PDC/IPDC-like"/>
</dbReference>
<dbReference type="Pfam" id="PF02776">
    <property type="entry name" value="TPP_enzyme_N"/>
    <property type="match status" value="1"/>
</dbReference>
<evidence type="ECO:0000256" key="8">
    <source>
        <dbReference type="ARBA" id="ARBA00023128"/>
    </source>
</evidence>
<feature type="domain" description="Thiamine pyrophosphate enzyme N-terminal TPP-binding" evidence="12">
    <location>
        <begin position="33"/>
        <end position="143"/>
    </location>
</feature>
<dbReference type="Gene3D" id="3.40.50.970">
    <property type="match status" value="3"/>
</dbReference>
<dbReference type="InterPro" id="IPR047213">
    <property type="entry name" value="TPP_PYR_PDC_IPDC-like"/>
</dbReference>
<accession>A0A409VI15</accession>
<dbReference type="InterPro" id="IPR029061">
    <property type="entry name" value="THDP-binding"/>
</dbReference>
<evidence type="ECO:0000259" key="11">
    <source>
        <dbReference type="Pfam" id="PF00205"/>
    </source>
</evidence>
<evidence type="ECO:0000259" key="12">
    <source>
        <dbReference type="Pfam" id="PF02776"/>
    </source>
</evidence>
<evidence type="ECO:0000256" key="4">
    <source>
        <dbReference type="ARBA" id="ARBA00022723"/>
    </source>
</evidence>
<evidence type="ECO:0000256" key="6">
    <source>
        <dbReference type="ARBA" id="ARBA00022842"/>
    </source>
</evidence>
<name>A0A409VI15_9AGAR</name>
<feature type="binding site" evidence="10">
    <location>
        <position position="472"/>
    </location>
    <ligand>
        <name>Mg(2+)</name>
        <dbReference type="ChEBI" id="CHEBI:18420"/>
    </ligand>
</feature>
<dbReference type="GO" id="GO:0000287">
    <property type="term" value="F:magnesium ion binding"/>
    <property type="evidence" value="ECO:0007669"/>
    <property type="project" value="InterPro"/>
</dbReference>
<dbReference type="FunFam" id="3.40.50.970:FF:000019">
    <property type="entry name" value="Pyruvate decarboxylase isozyme"/>
    <property type="match status" value="1"/>
</dbReference>
<keyword evidence="5" id="KW-0210">Decarboxylase</keyword>
<dbReference type="GO" id="GO:0000949">
    <property type="term" value="P:aromatic amino acid family catabolic process to alcohol via Ehrlich pathway"/>
    <property type="evidence" value="ECO:0007669"/>
    <property type="project" value="TreeGrafter"/>
</dbReference>
<dbReference type="GO" id="GO:0005634">
    <property type="term" value="C:nucleus"/>
    <property type="evidence" value="ECO:0007669"/>
    <property type="project" value="TreeGrafter"/>
</dbReference>
<keyword evidence="9" id="KW-0456">Lyase</keyword>
<evidence type="ECO:0000256" key="7">
    <source>
        <dbReference type="ARBA" id="ARBA00023052"/>
    </source>
</evidence>
<dbReference type="SUPFAM" id="SSF52467">
    <property type="entry name" value="DHS-like NAD/FAD-binding domain"/>
    <property type="match status" value="1"/>
</dbReference>
<proteinExistence type="inferred from homology"/>
<evidence type="ECO:0000313" key="13">
    <source>
        <dbReference type="EMBL" id="PPQ65865.1"/>
    </source>
</evidence>
<dbReference type="SUPFAM" id="SSF52518">
    <property type="entry name" value="Thiamin diphosphate-binding fold (THDP-binding)"/>
    <property type="match status" value="2"/>
</dbReference>
<dbReference type="GO" id="GO:0005829">
    <property type="term" value="C:cytosol"/>
    <property type="evidence" value="ECO:0007669"/>
    <property type="project" value="TreeGrafter"/>
</dbReference>
<keyword evidence="7" id="KW-0786">Thiamine pyrophosphate</keyword>
<dbReference type="PANTHER" id="PTHR43452">
    <property type="entry name" value="PYRUVATE DECARBOXYLASE"/>
    <property type="match status" value="1"/>
</dbReference>
<evidence type="ECO:0000256" key="2">
    <source>
        <dbReference type="ARBA" id="ARBA00004173"/>
    </source>
</evidence>
<comment type="cofactor">
    <cofactor evidence="10">
        <name>Mg(2+)</name>
        <dbReference type="ChEBI" id="CHEBI:18420"/>
    </cofactor>
    <text evidence="10">Binds 1 Mg(2+) per subunit.</text>
</comment>
<dbReference type="InterPro" id="IPR047214">
    <property type="entry name" value="TPP_PDC_IPDC"/>
</dbReference>
<comment type="subcellular location">
    <subcellularLocation>
        <location evidence="2">Mitochondrion</location>
    </subcellularLocation>
</comment>
<evidence type="ECO:0000256" key="5">
    <source>
        <dbReference type="ARBA" id="ARBA00022793"/>
    </source>
</evidence>
<feature type="binding site" evidence="10">
    <location>
        <position position="518"/>
    </location>
    <ligand>
        <name>Mg(2+)</name>
        <dbReference type="ChEBI" id="CHEBI:18420"/>
    </ligand>
</feature>
<dbReference type="InterPro" id="IPR012000">
    <property type="entry name" value="Thiamin_PyroP_enz_cen_dom"/>
</dbReference>
<dbReference type="GO" id="GO:0030976">
    <property type="term" value="F:thiamine pyrophosphate binding"/>
    <property type="evidence" value="ECO:0007669"/>
    <property type="project" value="InterPro"/>
</dbReference>
<evidence type="ECO:0000256" key="3">
    <source>
        <dbReference type="ARBA" id="ARBA00007812"/>
    </source>
</evidence>
<comment type="cofactor">
    <cofactor evidence="1">
        <name>thiamine diphosphate</name>
        <dbReference type="ChEBI" id="CHEBI:58937"/>
    </cofactor>
</comment>
<comment type="similarity">
    <text evidence="3">Belongs to the TPP enzyme family.</text>
</comment>
<dbReference type="InterPro" id="IPR029035">
    <property type="entry name" value="DHS-like_NAD/FAD-binding_dom"/>
</dbReference>
<feature type="domain" description="Thiamine pyrophosphate enzyme central" evidence="11">
    <location>
        <begin position="232"/>
        <end position="350"/>
    </location>
</feature>
<evidence type="ECO:0000256" key="9">
    <source>
        <dbReference type="ARBA" id="ARBA00023239"/>
    </source>
</evidence>
<dbReference type="PIRSF" id="PIRSF036565">
    <property type="entry name" value="Pyruvt_ip_decrb"/>
    <property type="match status" value="1"/>
</dbReference>
<dbReference type="FunCoup" id="A0A409VI15">
    <property type="interactions" value="105"/>
</dbReference>
<dbReference type="AlphaFoldDB" id="A0A409VI15"/>
<keyword evidence="8" id="KW-0496">Mitochondrion</keyword>
<organism evidence="13 14">
    <name type="scientific">Gymnopilus dilepis</name>
    <dbReference type="NCBI Taxonomy" id="231916"/>
    <lineage>
        <taxon>Eukaryota</taxon>
        <taxon>Fungi</taxon>
        <taxon>Dikarya</taxon>
        <taxon>Basidiomycota</taxon>
        <taxon>Agaricomycotina</taxon>
        <taxon>Agaricomycetes</taxon>
        <taxon>Agaricomycetidae</taxon>
        <taxon>Agaricales</taxon>
        <taxon>Agaricineae</taxon>
        <taxon>Hymenogastraceae</taxon>
        <taxon>Gymnopilus</taxon>
    </lineage>
</organism>
<dbReference type="InParanoid" id="A0A409VI15"/>
<evidence type="ECO:0000313" key="14">
    <source>
        <dbReference type="Proteomes" id="UP000284706"/>
    </source>
</evidence>
<protein>
    <recommendedName>
        <fullName evidence="15">Pyruvate decarboxylase</fullName>
    </recommendedName>
</protein>
<dbReference type="InterPro" id="IPR012001">
    <property type="entry name" value="Thiamin_PyroP_enz_TPP-bd_dom"/>
</dbReference>
<dbReference type="Pfam" id="PF00205">
    <property type="entry name" value="TPP_enzyme_M"/>
    <property type="match status" value="1"/>
</dbReference>
<evidence type="ECO:0008006" key="15">
    <source>
        <dbReference type="Google" id="ProtNLM"/>
    </source>
</evidence>
<dbReference type="Gene3D" id="3.40.50.1220">
    <property type="entry name" value="TPP-binding domain"/>
    <property type="match status" value="1"/>
</dbReference>
<keyword evidence="4 10" id="KW-0479">Metal-binding</keyword>
<comment type="caution">
    <text evidence="13">The sequence shown here is derived from an EMBL/GenBank/DDBJ whole genome shotgun (WGS) entry which is preliminary data.</text>
</comment>
<dbReference type="CDD" id="cd02005">
    <property type="entry name" value="TPP_PDC_IPDC"/>
    <property type="match status" value="1"/>
</dbReference>
<feature type="binding site" evidence="10">
    <location>
        <position position="516"/>
    </location>
    <ligand>
        <name>Mg(2+)</name>
        <dbReference type="ChEBI" id="CHEBI:18420"/>
    </ligand>
</feature>
<dbReference type="GO" id="GO:0004737">
    <property type="term" value="F:pyruvate decarboxylase activity"/>
    <property type="evidence" value="ECO:0007669"/>
    <property type="project" value="TreeGrafter"/>
</dbReference>
<evidence type="ECO:0000256" key="1">
    <source>
        <dbReference type="ARBA" id="ARBA00001964"/>
    </source>
</evidence>
<dbReference type="FunFam" id="3.40.50.970:FF:000024">
    <property type="entry name" value="Pyruvate decarboxylase isozyme"/>
    <property type="match status" value="1"/>
</dbReference>
<dbReference type="GO" id="GO:0005739">
    <property type="term" value="C:mitochondrion"/>
    <property type="evidence" value="ECO:0007669"/>
    <property type="project" value="UniProtKB-SubCell"/>
</dbReference>
<evidence type="ECO:0000256" key="10">
    <source>
        <dbReference type="PIRSR" id="PIRSR036565-2"/>
    </source>
</evidence>
<sequence length="614" mass="67579">MSSDPEILQGEIDRLRLQVESLQAKSGAKSISIGNYLLTRLAQLGATSMFGVPGDFNLGFLDLVEDHPEIDWVGNCNELNAAYAADGYARIKEGSLGVVTTTFGVGELSAINGIAGAFSEMVPVLHIVGVPSTTQQKNKPILHHTLGDGRYDAYLKAASQFTIFNAEIKDKPSAAQLIDQAITTCITRARPVYLTLPTDLVLAEVSSEPLNIPLSNAPSPNPSPEEEFVLETIQQRVKEAEGDVVVIIDACVMRHRVRTEVQDFLKQTGFPVYATPMGKTAINENYTRYGGVYIGSLTPAAIKDRVEHAKLIISIGSLASDFNTGNFSYNIPTRRHIELHSTYTQIQYAHFDGVGMKQLLPKLTEKLSSLHAVASKLEVPKFVKPVPDESTDTITHAWFWPRVASLFRPNDIIVTETGTSNFGILDVPLPENTILVNQILWGSIGWSVGSCLGAALAGKAIGRDRVILFVGDGSLYISYLYLNILRIDLSNRQLTVQEISTIIKKSLKPIIFVINNKGYSVEKFIHGKQRRYNDISQWNYKKILETFNDDDKFETASYSARTKQEVSALLDSPSFTSANKIQLVDISMEALDAPYALQKQFELSGGTDVYAPVQ</sequence>
<dbReference type="EMBL" id="NHYE01005644">
    <property type="protein sequence ID" value="PPQ65865.1"/>
    <property type="molecule type" value="Genomic_DNA"/>
</dbReference>
<reference evidence="13 14" key="1">
    <citation type="journal article" date="2018" name="Evol. Lett.">
        <title>Horizontal gene cluster transfer increased hallucinogenic mushroom diversity.</title>
        <authorList>
            <person name="Reynolds H.T."/>
            <person name="Vijayakumar V."/>
            <person name="Gluck-Thaler E."/>
            <person name="Korotkin H.B."/>
            <person name="Matheny P.B."/>
            <person name="Slot J.C."/>
        </authorList>
    </citation>
    <scope>NUCLEOTIDE SEQUENCE [LARGE SCALE GENOMIC DNA]</scope>
    <source>
        <strain evidence="13 14">SRW20</strain>
    </source>
</reference>
<dbReference type="STRING" id="231916.A0A409VI15"/>
<dbReference type="CDD" id="cd07038">
    <property type="entry name" value="TPP_PYR_PDC_IPDC_like"/>
    <property type="match status" value="1"/>
</dbReference>
<dbReference type="OrthoDB" id="3970464at2759"/>